<protein>
    <recommendedName>
        <fullName evidence="4">NADH dehydrogenase [ubiquinone] 1 beta subcomplex subunit 8, mitochondrial</fullName>
    </recommendedName>
</protein>
<proteinExistence type="predicted"/>
<dbReference type="InterPro" id="IPR008699">
    <property type="entry name" value="NDUFB8"/>
</dbReference>
<dbReference type="Proteomes" id="UP001181693">
    <property type="component" value="Unassembled WGS sequence"/>
</dbReference>
<dbReference type="PANTHER" id="PTHR12840">
    <property type="entry name" value="NADH-UBIQUINONE OXIDOREDUCTASE ASHI SUBUNIT"/>
    <property type="match status" value="1"/>
</dbReference>
<name>A0AAV2ZTH3_PYXAD</name>
<evidence type="ECO:0000256" key="1">
    <source>
        <dbReference type="SAM" id="Phobius"/>
    </source>
</evidence>
<dbReference type="Pfam" id="PF05821">
    <property type="entry name" value="NDUF_B8"/>
    <property type="match status" value="1"/>
</dbReference>
<keyword evidence="3" id="KW-1185">Reference proteome</keyword>
<evidence type="ECO:0000313" key="2">
    <source>
        <dbReference type="EMBL" id="DBA15317.1"/>
    </source>
</evidence>
<gene>
    <name evidence="2" type="ORF">GDO54_004546</name>
</gene>
<organism evidence="2 3">
    <name type="scientific">Pyxicephalus adspersus</name>
    <name type="common">African bullfrog</name>
    <dbReference type="NCBI Taxonomy" id="30357"/>
    <lineage>
        <taxon>Eukaryota</taxon>
        <taxon>Metazoa</taxon>
        <taxon>Chordata</taxon>
        <taxon>Craniata</taxon>
        <taxon>Vertebrata</taxon>
        <taxon>Euteleostomi</taxon>
        <taxon>Amphibia</taxon>
        <taxon>Batrachia</taxon>
        <taxon>Anura</taxon>
        <taxon>Neobatrachia</taxon>
        <taxon>Ranoidea</taxon>
        <taxon>Pyxicephalidae</taxon>
        <taxon>Pyxicephalinae</taxon>
        <taxon>Pyxicephalus</taxon>
    </lineage>
</organism>
<keyword evidence="1" id="KW-1133">Transmembrane helix</keyword>
<dbReference type="GO" id="GO:0005739">
    <property type="term" value="C:mitochondrion"/>
    <property type="evidence" value="ECO:0007669"/>
    <property type="project" value="InterPro"/>
</dbReference>
<comment type="caution">
    <text evidence="2">The sequence shown here is derived from an EMBL/GenBank/DDBJ whole genome shotgun (WGS) entry which is preliminary data.</text>
</comment>
<dbReference type="EMBL" id="DYDO01000012">
    <property type="protein sequence ID" value="DBA15317.1"/>
    <property type="molecule type" value="Genomic_DNA"/>
</dbReference>
<evidence type="ECO:0008006" key="4">
    <source>
        <dbReference type="Google" id="ProtNLM"/>
    </source>
</evidence>
<sequence length="198" mass="22631">MAAFRAGLVAALARSADRVSIAGQRSGPGSLVAYTSVRAAHDLPRHLMPGPYPKTEEERAAAAKKYNIPLEDYKPYPDDGMGYGDYPMLPKKSQEERNPYYQWDHSDFRVNWGETLHWDFDMYLRHRLDTSPTVVPFNWIVKVFFGFFGLMFLGFYLGEKFPSYAPVAPKQYPFNNLYLERGGDPSKAPPEVKNYGFK</sequence>
<dbReference type="PANTHER" id="PTHR12840:SF1">
    <property type="entry name" value="NADH DEHYDROGENASE [UBIQUINONE] 1 BETA SUBCOMPLEX SUBUNIT 8, MITOCHONDRIAL"/>
    <property type="match status" value="1"/>
</dbReference>
<dbReference type="AlphaFoldDB" id="A0AAV2ZTH3"/>
<accession>A0AAV2ZTH3</accession>
<keyword evidence="1" id="KW-0812">Transmembrane</keyword>
<feature type="transmembrane region" description="Helical" evidence="1">
    <location>
        <begin position="139"/>
        <end position="157"/>
    </location>
</feature>
<evidence type="ECO:0000313" key="3">
    <source>
        <dbReference type="Proteomes" id="UP001181693"/>
    </source>
</evidence>
<keyword evidence="1" id="KW-0472">Membrane</keyword>
<reference evidence="2" key="1">
    <citation type="thesis" date="2020" institute="ProQuest LLC" country="789 East Eisenhower Parkway, Ann Arbor, MI, USA">
        <title>Comparative Genomics and Chromosome Evolution.</title>
        <authorList>
            <person name="Mudd A.B."/>
        </authorList>
    </citation>
    <scope>NUCLEOTIDE SEQUENCE</scope>
    <source>
        <strain evidence="2">1538</strain>
        <tissue evidence="2">Blood</tissue>
    </source>
</reference>